<dbReference type="Proteomes" id="UP000324800">
    <property type="component" value="Unassembled WGS sequence"/>
</dbReference>
<comment type="caution">
    <text evidence="1">The sequence shown here is derived from an EMBL/GenBank/DDBJ whole genome shotgun (WGS) entry which is preliminary data.</text>
</comment>
<name>A0A5J4UXN5_9EUKA</name>
<accession>A0A5J4UXN5</accession>
<reference evidence="1 2" key="1">
    <citation type="submission" date="2019-03" db="EMBL/GenBank/DDBJ databases">
        <title>Single cell metagenomics reveals metabolic interactions within the superorganism composed of flagellate Streblomastix strix and complex community of Bacteroidetes bacteria on its surface.</title>
        <authorList>
            <person name="Treitli S.C."/>
            <person name="Kolisko M."/>
            <person name="Husnik F."/>
            <person name="Keeling P."/>
            <person name="Hampl V."/>
        </authorList>
    </citation>
    <scope>NUCLEOTIDE SEQUENCE [LARGE SCALE GENOMIC DNA]</scope>
    <source>
        <strain evidence="1">ST1C</strain>
    </source>
</reference>
<feature type="non-terminal residue" evidence="1">
    <location>
        <position position="159"/>
    </location>
</feature>
<dbReference type="EMBL" id="SNRW01011595">
    <property type="protein sequence ID" value="KAA6374950.1"/>
    <property type="molecule type" value="Genomic_DNA"/>
</dbReference>
<gene>
    <name evidence="1" type="ORF">EZS28_029522</name>
</gene>
<evidence type="ECO:0000313" key="1">
    <source>
        <dbReference type="EMBL" id="KAA6374950.1"/>
    </source>
</evidence>
<evidence type="ECO:0000313" key="2">
    <source>
        <dbReference type="Proteomes" id="UP000324800"/>
    </source>
</evidence>
<sequence length="159" mass="18383">MINCKLLQMSVSDLDDESFDPSEEEVVLYLPHWSANLVRLFGAKLSKGEQLDVIIDQYEDENDDEEDYKDDECNKERSPTNLIHSATIPGDFSITSVLFRGQTMPKDEVRVIYTIAIDEFQLSIIDDNLDLFTKMAFEDYREAHRTHTHPHNTGRLTRA</sequence>
<proteinExistence type="predicted"/>
<dbReference type="AlphaFoldDB" id="A0A5J4UXN5"/>
<protein>
    <submittedName>
        <fullName evidence="1">Uncharacterized protein</fullName>
    </submittedName>
</protein>
<organism evidence="1 2">
    <name type="scientific">Streblomastix strix</name>
    <dbReference type="NCBI Taxonomy" id="222440"/>
    <lineage>
        <taxon>Eukaryota</taxon>
        <taxon>Metamonada</taxon>
        <taxon>Preaxostyla</taxon>
        <taxon>Oxymonadida</taxon>
        <taxon>Streblomastigidae</taxon>
        <taxon>Streblomastix</taxon>
    </lineage>
</organism>